<proteinExistence type="predicted"/>
<keyword evidence="3" id="KW-1003">Cell membrane</keyword>
<protein>
    <submittedName>
        <fullName evidence="9">FtsX-like permease family protein</fullName>
    </submittedName>
</protein>
<keyword evidence="2" id="KW-0813">Transport</keyword>
<keyword evidence="10" id="KW-1185">Reference proteome</keyword>
<dbReference type="EMBL" id="RCZK01000005">
    <property type="protein sequence ID" value="TPG12770.1"/>
    <property type="molecule type" value="Genomic_DNA"/>
</dbReference>
<evidence type="ECO:0000256" key="3">
    <source>
        <dbReference type="ARBA" id="ARBA00022475"/>
    </source>
</evidence>
<evidence type="ECO:0000313" key="9">
    <source>
        <dbReference type="EMBL" id="TPG12770.1"/>
    </source>
</evidence>
<dbReference type="InterPro" id="IPR003838">
    <property type="entry name" value="ABC3_permease_C"/>
</dbReference>
<dbReference type="InterPro" id="IPR051125">
    <property type="entry name" value="ABC-4/HrtB_transporter"/>
</dbReference>
<dbReference type="Proteomes" id="UP000318413">
    <property type="component" value="Unassembled WGS sequence"/>
</dbReference>
<evidence type="ECO:0000256" key="5">
    <source>
        <dbReference type="ARBA" id="ARBA00022989"/>
    </source>
</evidence>
<evidence type="ECO:0000256" key="4">
    <source>
        <dbReference type="ARBA" id="ARBA00022692"/>
    </source>
</evidence>
<sequence length="386" mass="40486">MIRVALRMLVGDIGKFAGLVAGIAFASFLSCFAAAYFAGFMTRSFALVAEQPGDVWVMDRATASPDQFANLSASARDRVRSVAGVADANVLALGTADARFPDGRLQPIDVIGLDDATLAGAPRVGDAAGGPLLRAADAAIVDPGGSDAAKLMTHDRAGTGPARPLRAGDEMLIADHRVVVAGIAHGLPRFPPRPLLYMSWSNAARVLPIERLRTSFVIVRAAPRIDHRALATAIERRTGFAAYTRDDVEAATVRWFLATSEDVGDIATMLTIAVAIGFGFTAVMLYIFTAEHLRQYAMLTALGASPATLRHMVFAQAGTAGLLGTGIGIGLCTIGGLVATSVGLPYRMMWWAVAGCALLNALACLGAALLSMRPVLRLEPARVFAP</sequence>
<dbReference type="PANTHER" id="PTHR43738">
    <property type="entry name" value="ABC TRANSPORTER, MEMBRANE PROTEIN"/>
    <property type="match status" value="1"/>
</dbReference>
<dbReference type="PANTHER" id="PTHR43738:SF1">
    <property type="entry name" value="HEMIN TRANSPORT SYSTEM PERMEASE PROTEIN HRTB-RELATED"/>
    <property type="match status" value="1"/>
</dbReference>
<evidence type="ECO:0000313" key="10">
    <source>
        <dbReference type="Proteomes" id="UP000318413"/>
    </source>
</evidence>
<comment type="caution">
    <text evidence="9">The sequence shown here is derived from an EMBL/GenBank/DDBJ whole genome shotgun (WGS) entry which is preliminary data.</text>
</comment>
<accession>A0A502CJH6</accession>
<feature type="transmembrane region" description="Helical" evidence="7">
    <location>
        <begin position="348"/>
        <end position="370"/>
    </location>
</feature>
<evidence type="ECO:0000256" key="1">
    <source>
        <dbReference type="ARBA" id="ARBA00004651"/>
    </source>
</evidence>
<comment type="subcellular location">
    <subcellularLocation>
        <location evidence="1">Cell membrane</location>
        <topology evidence="1">Multi-pass membrane protein</topology>
    </subcellularLocation>
</comment>
<dbReference type="GO" id="GO:0005886">
    <property type="term" value="C:plasma membrane"/>
    <property type="evidence" value="ECO:0007669"/>
    <property type="project" value="UniProtKB-SubCell"/>
</dbReference>
<name>A0A502CJH6_9SPHN</name>
<keyword evidence="5 7" id="KW-1133">Transmembrane helix</keyword>
<dbReference type="Pfam" id="PF02687">
    <property type="entry name" value="FtsX"/>
    <property type="match status" value="1"/>
</dbReference>
<organism evidence="9 10">
    <name type="scientific">Sphingomonas oligophenolica</name>
    <dbReference type="NCBI Taxonomy" id="301154"/>
    <lineage>
        <taxon>Bacteria</taxon>
        <taxon>Pseudomonadati</taxon>
        <taxon>Pseudomonadota</taxon>
        <taxon>Alphaproteobacteria</taxon>
        <taxon>Sphingomonadales</taxon>
        <taxon>Sphingomonadaceae</taxon>
        <taxon>Sphingomonas</taxon>
    </lineage>
</organism>
<evidence type="ECO:0000259" key="8">
    <source>
        <dbReference type="Pfam" id="PF02687"/>
    </source>
</evidence>
<keyword evidence="4 7" id="KW-0812">Transmembrane</keyword>
<evidence type="ECO:0000256" key="6">
    <source>
        <dbReference type="ARBA" id="ARBA00023136"/>
    </source>
</evidence>
<feature type="domain" description="ABC3 transporter permease C-terminal" evidence="8">
    <location>
        <begin position="268"/>
        <end position="380"/>
    </location>
</feature>
<dbReference type="OrthoDB" id="9768465at2"/>
<keyword evidence="6 7" id="KW-0472">Membrane</keyword>
<dbReference type="AlphaFoldDB" id="A0A502CJH6"/>
<reference evidence="9 10" key="1">
    <citation type="journal article" date="2019" name="Environ. Microbiol.">
        <title>Species interactions and distinct microbial communities in high Arctic permafrost affected cryosols are associated with the CH4 and CO2 gas fluxes.</title>
        <authorList>
            <person name="Altshuler I."/>
            <person name="Hamel J."/>
            <person name="Turney S."/>
            <person name="Magnuson E."/>
            <person name="Levesque R."/>
            <person name="Greer C."/>
            <person name="Whyte L.G."/>
        </authorList>
    </citation>
    <scope>NUCLEOTIDE SEQUENCE [LARGE SCALE GENOMIC DNA]</scope>
    <source>
        <strain evidence="9 10">S5.1</strain>
    </source>
</reference>
<gene>
    <name evidence="9" type="ORF">EAH84_08370</name>
</gene>
<feature type="transmembrane region" description="Helical" evidence="7">
    <location>
        <begin position="266"/>
        <end position="288"/>
    </location>
</feature>
<evidence type="ECO:0000256" key="2">
    <source>
        <dbReference type="ARBA" id="ARBA00022448"/>
    </source>
</evidence>
<dbReference type="PROSITE" id="PS51257">
    <property type="entry name" value="PROKAR_LIPOPROTEIN"/>
    <property type="match status" value="1"/>
</dbReference>
<evidence type="ECO:0000256" key="7">
    <source>
        <dbReference type="SAM" id="Phobius"/>
    </source>
</evidence>
<feature type="transmembrane region" description="Helical" evidence="7">
    <location>
        <begin position="320"/>
        <end position="342"/>
    </location>
</feature>